<sequence>MEPVSGARHPPAPPAVSLFCNIMMNGLRSEDTQVKEQLGANQHLYASACFAGKEAIGILKVKNQRIEVAASASMTGMAAFMNSSHTILHMVEEATPVLTRTQLVTLPGVTKAHWMNAKEIAALILSLLLQGWEYLKCTNSQMADQKYHNNLCGSSTVVHLKLFRDCCQEAAIAVTKHCPSHADKGHTKGPPFDLCTCCIWKM</sequence>
<name>A0ACC0EU33_9BASI</name>
<comment type="caution">
    <text evidence="1">The sequence shown here is derived from an EMBL/GenBank/DDBJ whole genome shotgun (WGS) entry which is preliminary data.</text>
</comment>
<gene>
    <name evidence="1" type="ORF">MJO28_003192</name>
</gene>
<keyword evidence="2" id="KW-1185">Reference proteome</keyword>
<evidence type="ECO:0000313" key="1">
    <source>
        <dbReference type="EMBL" id="KAI7959401.1"/>
    </source>
</evidence>
<reference evidence="1 2" key="3">
    <citation type="journal article" date="2022" name="Microbiol. Spectr.">
        <title>Folding features and dynamics of 3D genome architecture in plant fungal pathogens.</title>
        <authorList>
            <person name="Xia C."/>
        </authorList>
    </citation>
    <scope>NUCLEOTIDE SEQUENCE [LARGE SCALE GENOMIC DNA]</scope>
    <source>
        <strain evidence="1 2">93-210</strain>
    </source>
</reference>
<dbReference type="Proteomes" id="UP001060170">
    <property type="component" value="Chromosome 3"/>
</dbReference>
<evidence type="ECO:0000313" key="2">
    <source>
        <dbReference type="Proteomes" id="UP001060170"/>
    </source>
</evidence>
<dbReference type="EMBL" id="CM045867">
    <property type="protein sequence ID" value="KAI7959401.1"/>
    <property type="molecule type" value="Genomic_DNA"/>
</dbReference>
<organism evidence="1 2">
    <name type="scientific">Puccinia striiformis f. sp. tritici</name>
    <dbReference type="NCBI Taxonomy" id="168172"/>
    <lineage>
        <taxon>Eukaryota</taxon>
        <taxon>Fungi</taxon>
        <taxon>Dikarya</taxon>
        <taxon>Basidiomycota</taxon>
        <taxon>Pucciniomycotina</taxon>
        <taxon>Pucciniomycetes</taxon>
        <taxon>Pucciniales</taxon>
        <taxon>Pucciniaceae</taxon>
        <taxon>Puccinia</taxon>
    </lineage>
</organism>
<reference evidence="2" key="2">
    <citation type="journal article" date="2018" name="Mol. Plant Microbe Interact.">
        <title>Genome sequence resources for the wheat stripe rust pathogen (Puccinia striiformis f. sp. tritici) and the barley stripe rust pathogen (Puccinia striiformis f. sp. hordei).</title>
        <authorList>
            <person name="Xia C."/>
            <person name="Wang M."/>
            <person name="Yin C."/>
            <person name="Cornejo O.E."/>
            <person name="Hulbert S.H."/>
            <person name="Chen X."/>
        </authorList>
    </citation>
    <scope>NUCLEOTIDE SEQUENCE [LARGE SCALE GENOMIC DNA]</scope>
    <source>
        <strain evidence="2">93-210</strain>
    </source>
</reference>
<protein>
    <submittedName>
        <fullName evidence="1">Uncharacterized protein</fullName>
    </submittedName>
</protein>
<reference evidence="2" key="1">
    <citation type="journal article" date="2018" name="BMC Genomics">
        <title>Genomic insights into host adaptation between the wheat stripe rust pathogen (Puccinia striiformis f. sp. tritici) and the barley stripe rust pathogen (Puccinia striiformis f. sp. hordei).</title>
        <authorList>
            <person name="Xia C."/>
            <person name="Wang M."/>
            <person name="Yin C."/>
            <person name="Cornejo O.E."/>
            <person name="Hulbert S.H."/>
            <person name="Chen X."/>
        </authorList>
    </citation>
    <scope>NUCLEOTIDE SEQUENCE [LARGE SCALE GENOMIC DNA]</scope>
    <source>
        <strain evidence="2">93-210</strain>
    </source>
</reference>
<proteinExistence type="predicted"/>
<accession>A0ACC0EU33</accession>